<dbReference type="InterPro" id="IPR018490">
    <property type="entry name" value="cNMP-bd_dom_sf"/>
</dbReference>
<keyword evidence="1" id="KW-0406">Ion transport</keyword>
<dbReference type="PRINTS" id="PR01470">
    <property type="entry name" value="ERGCHANNEL"/>
</dbReference>
<dbReference type="GO" id="GO:0016020">
    <property type="term" value="C:membrane"/>
    <property type="evidence" value="ECO:0007669"/>
    <property type="project" value="UniProtKB-SubCell"/>
</dbReference>
<dbReference type="SUPFAM" id="SSF51206">
    <property type="entry name" value="cAMP-binding domain-like"/>
    <property type="match status" value="1"/>
</dbReference>
<dbReference type="Gene3D" id="1.10.287.630">
    <property type="entry name" value="Helix hairpin bin"/>
    <property type="match status" value="1"/>
</dbReference>
<dbReference type="InterPro" id="IPR000595">
    <property type="entry name" value="cNMP-bd_dom"/>
</dbReference>
<dbReference type="PROSITE" id="PS50042">
    <property type="entry name" value="CNMP_BINDING_3"/>
    <property type="match status" value="1"/>
</dbReference>
<dbReference type="PANTHER" id="PTHR45651">
    <property type="entry name" value="CYCLIC NUCLEOTIDE-GATED ION CHANNEL 15-RELATED-RELATED"/>
    <property type="match status" value="1"/>
</dbReference>
<name>A0A803M556_CHEQI</name>
<protein>
    <recommendedName>
        <fullName evidence="3">Cyclic nucleotide-binding domain-containing protein</fullName>
    </recommendedName>
</protein>
<evidence type="ECO:0000313" key="5">
    <source>
        <dbReference type="Proteomes" id="UP000596660"/>
    </source>
</evidence>
<evidence type="ECO:0000256" key="1">
    <source>
        <dbReference type="ARBA" id="ARBA00023286"/>
    </source>
</evidence>
<dbReference type="Proteomes" id="UP000596660">
    <property type="component" value="Unplaced"/>
</dbReference>
<dbReference type="Gramene" id="AUR62023579-RA">
    <property type="protein sequence ID" value="AUR62023579-RA:cds"/>
    <property type="gene ID" value="AUR62023579"/>
</dbReference>
<reference evidence="4" key="2">
    <citation type="submission" date="2021-03" db="UniProtKB">
        <authorList>
            <consortium name="EnsemblPlants"/>
        </authorList>
    </citation>
    <scope>IDENTIFICATION</scope>
</reference>
<evidence type="ECO:0000256" key="2">
    <source>
        <dbReference type="ARBA" id="ARBA00023303"/>
    </source>
</evidence>
<dbReference type="EnsemblPlants" id="AUR62023579-RA">
    <property type="protein sequence ID" value="AUR62023579-RA:cds"/>
    <property type="gene ID" value="AUR62023579"/>
</dbReference>
<dbReference type="InterPro" id="IPR003967">
    <property type="entry name" value="K_chnl_volt-dep_ERG"/>
</dbReference>
<evidence type="ECO:0000259" key="3">
    <source>
        <dbReference type="PROSITE" id="PS50042"/>
    </source>
</evidence>
<dbReference type="Gene3D" id="2.60.120.10">
    <property type="entry name" value="Jelly Rolls"/>
    <property type="match status" value="1"/>
</dbReference>
<dbReference type="CDD" id="cd00038">
    <property type="entry name" value="CAP_ED"/>
    <property type="match status" value="1"/>
</dbReference>
<accession>A0A803M556</accession>
<keyword evidence="1" id="KW-1071">Ligand-gated ion channel</keyword>
<keyword evidence="2" id="KW-0407">Ion channel</keyword>
<dbReference type="InterPro" id="IPR014710">
    <property type="entry name" value="RmlC-like_jellyroll"/>
</dbReference>
<dbReference type="AlphaFoldDB" id="A0A803M556"/>
<sequence>MQSILQCTEVKEDRQRARQRIVEEWVKYHQLPPPLKKKVKQAIQSEWSATRGVNYEAMLDSLPQNIRSDIRRNLYQEIIGTMPIFAEMDDVLISAISGYLHTFSSNEGTYVAIEGEPVCQIMFVFGGQLEVSGANNGGQCIILGPGDLCGKELLELCSHPTTTSNLIPATQTIKCVTDVDAFSLRVDDVKLLAIQFHHDGKFRCAFQRYIA</sequence>
<feature type="domain" description="Cyclic nucleotide-binding" evidence="3">
    <location>
        <begin position="84"/>
        <end position="164"/>
    </location>
</feature>
<keyword evidence="1" id="KW-0813">Transport</keyword>
<evidence type="ECO:0000313" key="4">
    <source>
        <dbReference type="EnsemblPlants" id="AUR62023579-RA:cds"/>
    </source>
</evidence>
<keyword evidence="5" id="KW-1185">Reference proteome</keyword>
<proteinExistence type="predicted"/>
<dbReference type="PANTHER" id="PTHR45651:SF9">
    <property type="entry name" value="CYCLIC NUCLEOTIDE-GATED ION CHANNEL 14-RELATED"/>
    <property type="match status" value="1"/>
</dbReference>
<dbReference type="OMA" id="RERVWHY"/>
<reference evidence="4" key="1">
    <citation type="journal article" date="2017" name="Nature">
        <title>The genome of Chenopodium quinoa.</title>
        <authorList>
            <person name="Jarvis D.E."/>
            <person name="Ho Y.S."/>
            <person name="Lightfoot D.J."/>
            <person name="Schmoeckel S.M."/>
            <person name="Li B."/>
            <person name="Borm T.J.A."/>
            <person name="Ohyanagi H."/>
            <person name="Mineta K."/>
            <person name="Michell C.T."/>
            <person name="Saber N."/>
            <person name="Kharbatia N.M."/>
            <person name="Rupper R.R."/>
            <person name="Sharp A.R."/>
            <person name="Dally N."/>
            <person name="Boughton B.A."/>
            <person name="Woo Y.H."/>
            <person name="Gao G."/>
            <person name="Schijlen E.G.W.M."/>
            <person name="Guo X."/>
            <person name="Momin A.A."/>
            <person name="Negrao S."/>
            <person name="Al-Babili S."/>
            <person name="Gehring C."/>
            <person name="Roessner U."/>
            <person name="Jung C."/>
            <person name="Murphy K."/>
            <person name="Arold S.T."/>
            <person name="Gojobori T."/>
            <person name="van der Linden C.G."/>
            <person name="van Loo E.N."/>
            <person name="Jellen E.N."/>
            <person name="Maughan P.J."/>
            <person name="Tester M."/>
        </authorList>
    </citation>
    <scope>NUCLEOTIDE SEQUENCE [LARGE SCALE GENOMIC DNA]</scope>
    <source>
        <strain evidence="4">cv. PI 614886</strain>
    </source>
</reference>
<organism evidence="4 5">
    <name type="scientific">Chenopodium quinoa</name>
    <name type="common">Quinoa</name>
    <dbReference type="NCBI Taxonomy" id="63459"/>
    <lineage>
        <taxon>Eukaryota</taxon>
        <taxon>Viridiplantae</taxon>
        <taxon>Streptophyta</taxon>
        <taxon>Embryophyta</taxon>
        <taxon>Tracheophyta</taxon>
        <taxon>Spermatophyta</taxon>
        <taxon>Magnoliopsida</taxon>
        <taxon>eudicotyledons</taxon>
        <taxon>Gunneridae</taxon>
        <taxon>Pentapetalae</taxon>
        <taxon>Caryophyllales</taxon>
        <taxon>Chenopodiaceae</taxon>
        <taxon>Chenopodioideae</taxon>
        <taxon>Atripliceae</taxon>
        <taxon>Chenopodium</taxon>
    </lineage>
</organism>
<dbReference type="GO" id="GO:0005249">
    <property type="term" value="F:voltage-gated potassium channel activity"/>
    <property type="evidence" value="ECO:0007669"/>
    <property type="project" value="InterPro"/>
</dbReference>